<dbReference type="InterPro" id="IPR027417">
    <property type="entry name" value="P-loop_NTPase"/>
</dbReference>
<protein>
    <recommendedName>
        <fullName evidence="3">Terminase</fullName>
    </recommendedName>
</protein>
<dbReference type="AlphaFoldDB" id="A0A430HVB6"/>
<dbReference type="RefSeq" id="WP_126121726.1">
    <property type="nucleotide sequence ID" value="NZ_RXHJ01000019.1"/>
</dbReference>
<accession>A0A430HVB6</accession>
<dbReference type="OrthoDB" id="3188010at2"/>
<comment type="caution">
    <text evidence="1">The sequence shown here is derived from an EMBL/GenBank/DDBJ whole genome shotgun (WGS) entry which is preliminary data.</text>
</comment>
<keyword evidence="2" id="KW-1185">Reference proteome</keyword>
<sequence>MAGQHLIGQQQPRLSSIPEGDPARGKLAVDFVHTYGVNLFPWQDELLIDMCRDTVREVEHPGGTTVDEVVPAVSEVVVPLARQNGKGELLIASELSGVYLFKEKTILHTAHLMDTAQDAQKRLWDVISENDDLMTWWEDDYDGVPEITTGNGKESIKFPNGAVIYFRTRTEKTGRGLPVDRLIFDECFNLPQEIYAAMNYTTRARPRAQKIFISSPVNRRRHRHGKIFSAKRWAGIDGAPKTLFKEWSPGKGDDPHALDTWIKTNPSLTRWGAGVQLDEVQNDSNSAKNDDALLEVFLVEALGQGDWYPRAGDVEKRDHVIDLSALAAAARTVLPAKTGDSCIAADTPPGGDGVAVWSAFRTSYGAHLYRAPIEEMDTDQVTALITGTARSADPVAVVYDPKTALSVITPRLTAAGIEPVRAGAQALTTAASTIVARMKEGTVTWDGSSQLTEAVEAADWRHIGEVGRAFTRKTGVIHDLVAASLALWGLETFEIPDYVPEPEPEPMHIPAPLVVEAPATLRR</sequence>
<dbReference type="EMBL" id="RXHJ01000019">
    <property type="protein sequence ID" value="RSZ61529.1"/>
    <property type="molecule type" value="Genomic_DNA"/>
</dbReference>
<dbReference type="Gene3D" id="3.40.50.300">
    <property type="entry name" value="P-loop containing nucleotide triphosphate hydrolases"/>
    <property type="match status" value="1"/>
</dbReference>
<evidence type="ECO:0008006" key="3">
    <source>
        <dbReference type="Google" id="ProtNLM"/>
    </source>
</evidence>
<name>A0A430HVB6_9CORY</name>
<gene>
    <name evidence="1" type="ORF">EAH68_12765</name>
</gene>
<proteinExistence type="predicted"/>
<evidence type="ECO:0000313" key="1">
    <source>
        <dbReference type="EMBL" id="RSZ61529.1"/>
    </source>
</evidence>
<dbReference type="Proteomes" id="UP000274907">
    <property type="component" value="Unassembled WGS sequence"/>
</dbReference>
<reference evidence="1 2" key="1">
    <citation type="submission" date="2018-12" db="EMBL/GenBank/DDBJ databases">
        <title>YIM 101343 draft genome.</title>
        <authorList>
            <person name="Chen X."/>
        </authorList>
    </citation>
    <scope>NUCLEOTIDE SEQUENCE [LARGE SCALE GENOMIC DNA]</scope>
    <source>
        <strain evidence="1 2">YIM 101343</strain>
    </source>
</reference>
<organism evidence="1 2">
    <name type="scientific">Corynebacterium hylobatis</name>
    <dbReference type="NCBI Taxonomy" id="1859290"/>
    <lineage>
        <taxon>Bacteria</taxon>
        <taxon>Bacillati</taxon>
        <taxon>Actinomycetota</taxon>
        <taxon>Actinomycetes</taxon>
        <taxon>Mycobacteriales</taxon>
        <taxon>Corynebacteriaceae</taxon>
        <taxon>Corynebacterium</taxon>
    </lineage>
</organism>
<evidence type="ECO:0000313" key="2">
    <source>
        <dbReference type="Proteomes" id="UP000274907"/>
    </source>
</evidence>